<dbReference type="GO" id="GO:0005849">
    <property type="term" value="C:mRNA cleavage factor complex"/>
    <property type="evidence" value="ECO:0007669"/>
    <property type="project" value="InterPro"/>
</dbReference>
<dbReference type="Pfam" id="PF04818">
    <property type="entry name" value="CID"/>
    <property type="match status" value="1"/>
</dbReference>
<feature type="region of interest" description="Disordered" evidence="1">
    <location>
        <begin position="416"/>
        <end position="436"/>
    </location>
</feature>
<dbReference type="InterPro" id="IPR047415">
    <property type="entry name" value="Pcf11_CID"/>
</dbReference>
<evidence type="ECO:0000313" key="4">
    <source>
        <dbReference type="Proteomes" id="UP000799440"/>
    </source>
</evidence>
<evidence type="ECO:0000313" key="3">
    <source>
        <dbReference type="EMBL" id="KAF2742894.1"/>
    </source>
</evidence>
<dbReference type="GO" id="GO:0005737">
    <property type="term" value="C:cytoplasm"/>
    <property type="evidence" value="ECO:0007669"/>
    <property type="project" value="TreeGrafter"/>
</dbReference>
<dbReference type="PANTHER" id="PTHR15921">
    <property type="entry name" value="PRE-MRNA CLEAVAGE COMPLEX II"/>
    <property type="match status" value="1"/>
</dbReference>
<feature type="domain" description="CID" evidence="2">
    <location>
        <begin position="4"/>
        <end position="142"/>
    </location>
</feature>
<dbReference type="InterPro" id="IPR008942">
    <property type="entry name" value="ENTH_VHS"/>
</dbReference>
<dbReference type="GO" id="GO:0000993">
    <property type="term" value="F:RNA polymerase II complex binding"/>
    <property type="evidence" value="ECO:0007669"/>
    <property type="project" value="InterPro"/>
</dbReference>
<dbReference type="Proteomes" id="UP000799440">
    <property type="component" value="Unassembled WGS sequence"/>
</dbReference>
<protein>
    <recommendedName>
        <fullName evidence="2">CID domain-containing protein</fullName>
    </recommendedName>
</protein>
<dbReference type="OrthoDB" id="343582at2759"/>
<dbReference type="Gene3D" id="1.25.40.90">
    <property type="match status" value="1"/>
</dbReference>
<dbReference type="AlphaFoldDB" id="A0A6A6UZI7"/>
<feature type="region of interest" description="Disordered" evidence="1">
    <location>
        <begin position="565"/>
        <end position="593"/>
    </location>
</feature>
<dbReference type="GO" id="GO:0006369">
    <property type="term" value="P:termination of RNA polymerase II transcription"/>
    <property type="evidence" value="ECO:0007669"/>
    <property type="project" value="InterPro"/>
</dbReference>
<dbReference type="FunFam" id="1.25.40.90:FF:000016">
    <property type="entry name" value="mRNA cleavage factor complex component Pcf11"/>
    <property type="match status" value="1"/>
</dbReference>
<dbReference type="SMART" id="SM00582">
    <property type="entry name" value="RPR"/>
    <property type="match status" value="1"/>
</dbReference>
<dbReference type="SUPFAM" id="SSF48464">
    <property type="entry name" value="ENTH/VHS domain"/>
    <property type="match status" value="1"/>
</dbReference>
<dbReference type="EMBL" id="MU006602">
    <property type="protein sequence ID" value="KAF2742894.1"/>
    <property type="molecule type" value="Genomic_DNA"/>
</dbReference>
<feature type="region of interest" description="Disordered" evidence="1">
    <location>
        <begin position="145"/>
        <end position="217"/>
    </location>
</feature>
<feature type="region of interest" description="Disordered" evidence="1">
    <location>
        <begin position="653"/>
        <end position="681"/>
    </location>
</feature>
<dbReference type="GO" id="GO:0031124">
    <property type="term" value="P:mRNA 3'-end processing"/>
    <property type="evidence" value="ECO:0007669"/>
    <property type="project" value="InterPro"/>
</dbReference>
<dbReference type="InterPro" id="IPR054127">
    <property type="entry name" value="Pcf11_C"/>
</dbReference>
<dbReference type="Pfam" id="PF21936">
    <property type="entry name" value="Pcf11_C"/>
    <property type="match status" value="1"/>
</dbReference>
<dbReference type="InterPro" id="IPR006569">
    <property type="entry name" value="CID_dom"/>
</dbReference>
<feature type="region of interest" description="Disordered" evidence="1">
    <location>
        <begin position="460"/>
        <end position="482"/>
    </location>
</feature>
<sequence length="681" mass="74171">MSITSAEVAADFKDALQDLKTNSRPEISNLTIIAKENTEHAQAISGELEKHIRTTRPDWKLPALYVLDSIVKNVGTPYTVYLGRNLYRTFMDAYMVMDPANRRAMDGLLKTWKQPVPDSMDTRPVFAPEVTRDIENTLIKIRTHTVQAQQTLPQRPHGLPPRPTANPMANGPWRNTPTPPQGHPRFAVPNDPRLRQNVAQPNPYGSPAPHQFTTPTPQPFPMGPPLGELESVQADVAQLIASLAPSDMKRQSLLDLQTLLNNQSLPNVPPLTSQQLQAIRAQIQALTPSPAPAMPQYAPPVPNLPQPFLQTPPQNAPPSFPPAGAALNLAQILAAAQARPVVPQSSTPVNAPPAVNLADILRQVSVPAQSSTTTAAMPFFPPPSFPPVPPPVVQPTPPPAPTPTNNLAQLLASLPKPASAQAPQPPSLPLGLPTGGPATATPDWLLNALKGLPQSASGAAFPPQVPASSTPMARQASGATNTTERVEMTSASLKQPRFHLINKLYGARPNVCATCGRRFASTPEGKERKARHLDWHFDVRDSTANRSGVHRSWYIDEREWIDYKDFDESSPPDAAQSTESAAAPKEDPKEKYVRVPSDISKRVPCPICQEKFDTNVRWHQAANDFVWMDAVEIKGRIYHATCWEEFQKGASIPAPTTPDSVLGKRKAERDSPASGKKIRAF</sequence>
<dbReference type="CDD" id="cd16982">
    <property type="entry name" value="CID_Pcf11"/>
    <property type="match status" value="1"/>
</dbReference>
<dbReference type="InterPro" id="IPR021605">
    <property type="entry name" value="Pcf11_Clp1-ID"/>
</dbReference>
<feature type="compositionally biased region" description="Basic and acidic residues" evidence="1">
    <location>
        <begin position="584"/>
        <end position="593"/>
    </location>
</feature>
<organism evidence="3 4">
    <name type="scientific">Sporormia fimetaria CBS 119925</name>
    <dbReference type="NCBI Taxonomy" id="1340428"/>
    <lineage>
        <taxon>Eukaryota</taxon>
        <taxon>Fungi</taxon>
        <taxon>Dikarya</taxon>
        <taxon>Ascomycota</taxon>
        <taxon>Pezizomycotina</taxon>
        <taxon>Dothideomycetes</taxon>
        <taxon>Pleosporomycetidae</taxon>
        <taxon>Pleosporales</taxon>
        <taxon>Sporormiaceae</taxon>
        <taxon>Sporormia</taxon>
    </lineage>
</organism>
<name>A0A6A6UZI7_9PLEO</name>
<proteinExistence type="predicted"/>
<feature type="compositionally biased region" description="Polar residues" evidence="1">
    <location>
        <begin position="466"/>
        <end position="482"/>
    </location>
</feature>
<gene>
    <name evidence="3" type="ORF">M011DRAFT_481210</name>
</gene>
<reference evidence="3" key="1">
    <citation type="journal article" date="2020" name="Stud. Mycol.">
        <title>101 Dothideomycetes genomes: a test case for predicting lifestyles and emergence of pathogens.</title>
        <authorList>
            <person name="Haridas S."/>
            <person name="Albert R."/>
            <person name="Binder M."/>
            <person name="Bloem J."/>
            <person name="Labutti K."/>
            <person name="Salamov A."/>
            <person name="Andreopoulos B."/>
            <person name="Baker S."/>
            <person name="Barry K."/>
            <person name="Bills G."/>
            <person name="Bluhm B."/>
            <person name="Cannon C."/>
            <person name="Castanera R."/>
            <person name="Culley D."/>
            <person name="Daum C."/>
            <person name="Ezra D."/>
            <person name="Gonzalez J."/>
            <person name="Henrissat B."/>
            <person name="Kuo A."/>
            <person name="Liang C."/>
            <person name="Lipzen A."/>
            <person name="Lutzoni F."/>
            <person name="Magnuson J."/>
            <person name="Mondo S."/>
            <person name="Nolan M."/>
            <person name="Ohm R."/>
            <person name="Pangilinan J."/>
            <person name="Park H.-J."/>
            <person name="Ramirez L."/>
            <person name="Alfaro M."/>
            <person name="Sun H."/>
            <person name="Tritt A."/>
            <person name="Yoshinaga Y."/>
            <person name="Zwiers L.-H."/>
            <person name="Turgeon B."/>
            <person name="Goodwin S."/>
            <person name="Spatafora J."/>
            <person name="Crous P."/>
            <person name="Grigoriev I."/>
        </authorList>
    </citation>
    <scope>NUCLEOTIDE SEQUENCE</scope>
    <source>
        <strain evidence="3">CBS 119925</strain>
    </source>
</reference>
<dbReference type="PROSITE" id="PS51391">
    <property type="entry name" value="CID"/>
    <property type="match status" value="1"/>
</dbReference>
<dbReference type="GO" id="GO:0003729">
    <property type="term" value="F:mRNA binding"/>
    <property type="evidence" value="ECO:0007669"/>
    <property type="project" value="InterPro"/>
</dbReference>
<dbReference type="InterPro" id="IPR045154">
    <property type="entry name" value="PCF11-like"/>
</dbReference>
<evidence type="ECO:0000259" key="2">
    <source>
        <dbReference type="PROSITE" id="PS51391"/>
    </source>
</evidence>
<accession>A0A6A6UZI7</accession>
<dbReference type="Pfam" id="PF11526">
    <property type="entry name" value="Pfc11_Clp1_ID"/>
    <property type="match status" value="1"/>
</dbReference>
<keyword evidence="4" id="KW-1185">Reference proteome</keyword>
<dbReference type="PANTHER" id="PTHR15921:SF3">
    <property type="entry name" value="PRE-MRNA CLEAVAGE COMPLEX 2 PROTEIN PCF11"/>
    <property type="match status" value="1"/>
</dbReference>
<evidence type="ECO:0000256" key="1">
    <source>
        <dbReference type="SAM" id="MobiDB-lite"/>
    </source>
</evidence>